<dbReference type="PROSITE" id="PS51831">
    <property type="entry name" value="HD"/>
    <property type="match status" value="1"/>
</dbReference>
<keyword evidence="1 2" id="KW-0378">Hydrolase</keyword>
<dbReference type="InterPro" id="IPR003607">
    <property type="entry name" value="HD/PDEase_dom"/>
</dbReference>
<dbReference type="RefSeq" id="WP_086632251.1">
    <property type="nucleotide sequence ID" value="NZ_JOPB01000006.1"/>
</dbReference>
<accession>A0A251ZV37</accession>
<dbReference type="InterPro" id="IPR026875">
    <property type="entry name" value="PHydrolase_assoc_dom"/>
</dbReference>
<evidence type="ECO:0000313" key="5">
    <source>
        <dbReference type="Proteomes" id="UP000194946"/>
    </source>
</evidence>
<dbReference type="GO" id="GO:0008832">
    <property type="term" value="F:dGTPase activity"/>
    <property type="evidence" value="ECO:0007669"/>
    <property type="project" value="TreeGrafter"/>
</dbReference>
<dbReference type="HAMAP" id="MF_01212">
    <property type="entry name" value="dGTPase_type2"/>
    <property type="match status" value="1"/>
</dbReference>
<dbReference type="SMART" id="SM00471">
    <property type="entry name" value="HDc"/>
    <property type="match status" value="1"/>
</dbReference>
<keyword evidence="5" id="KW-1185">Reference proteome</keyword>
<dbReference type="CDD" id="cd00077">
    <property type="entry name" value="HDc"/>
    <property type="match status" value="1"/>
</dbReference>
<comment type="caution">
    <text evidence="4">The sequence shown here is derived from an EMBL/GenBank/DDBJ whole genome shotgun (WGS) entry which is preliminary data.</text>
</comment>
<dbReference type="InterPro" id="IPR050135">
    <property type="entry name" value="dGTPase-like"/>
</dbReference>
<name>A0A251ZV37_9PROT</name>
<dbReference type="PANTHER" id="PTHR11373:SF43">
    <property type="entry name" value="DEOXYGUANOSINETRIPHOSPHATE TRIPHOSPHOHYDROLASE-LIKE PROTEIN"/>
    <property type="match status" value="1"/>
</dbReference>
<dbReference type="Proteomes" id="UP000194946">
    <property type="component" value="Unassembled WGS sequence"/>
</dbReference>
<feature type="domain" description="HD" evidence="3">
    <location>
        <begin position="64"/>
        <end position="199"/>
    </location>
</feature>
<dbReference type="InterPro" id="IPR023023">
    <property type="entry name" value="dNTPase_2"/>
</dbReference>
<dbReference type="Pfam" id="PF13286">
    <property type="entry name" value="HD_assoc"/>
    <property type="match status" value="1"/>
</dbReference>
<evidence type="ECO:0000259" key="3">
    <source>
        <dbReference type="PROSITE" id="PS51831"/>
    </source>
</evidence>
<evidence type="ECO:0000313" key="4">
    <source>
        <dbReference type="EMBL" id="OUI78527.1"/>
    </source>
</evidence>
<evidence type="ECO:0000256" key="1">
    <source>
        <dbReference type="ARBA" id="ARBA00022801"/>
    </source>
</evidence>
<protein>
    <recommendedName>
        <fullName evidence="2">Deoxyguanosinetriphosphate triphosphohydrolase-like protein</fullName>
    </recommendedName>
</protein>
<dbReference type="NCBIfam" id="NF002326">
    <property type="entry name" value="PRK01286.1-1"/>
    <property type="match status" value="1"/>
</dbReference>
<dbReference type="EMBL" id="JOPB01000006">
    <property type="protein sequence ID" value="OUI78527.1"/>
    <property type="molecule type" value="Genomic_DNA"/>
</dbReference>
<sequence length="392" mass="45130">MDLAIYAVQEATARGRVYPEAESSSGRNPWQRDRDRVIHSTAFRVLQYKTQVFVNHEGDFFRTRLTHSLEVAQIARSIARSLRLNEDLTECLALAHDLGHPPFGHAGEDALQEGMKDYNGFCHNDQSLRQVTRLEQRYVEFDGLNLTWESLEGLAKHNGPVANPDPYLKAYDQFYPMELSSYASTEAQIASISDDIAYHSHDLDDGLRAGLLQFDDLKDLPIVGEALYEARKVMQESSVSEHRSNRLRHEMNRRVIDVLVSDLKKQTLLNIQELQPQNADDIRYAQTGIVQFSPEVGHANQMIRQFLYKNLYHHWRVNRMSRKGRMLVQELFGVLSTNTDLLPKEWQVRLEKAQEKKKKSGAMRVVADYIAGMTDRYAMEEYQRLTDLAIST</sequence>
<dbReference type="PANTHER" id="PTHR11373">
    <property type="entry name" value="DEOXYNUCLEOSIDE TRIPHOSPHATE TRIPHOSPHOHYDROLASE"/>
    <property type="match status" value="1"/>
</dbReference>
<dbReference type="InterPro" id="IPR006261">
    <property type="entry name" value="dGTPase"/>
</dbReference>
<dbReference type="Pfam" id="PF01966">
    <property type="entry name" value="HD"/>
    <property type="match status" value="1"/>
</dbReference>
<organism evidence="4 5">
    <name type="scientific">Commensalibacter intestini</name>
    <dbReference type="NCBI Taxonomy" id="479936"/>
    <lineage>
        <taxon>Bacteria</taxon>
        <taxon>Pseudomonadati</taxon>
        <taxon>Pseudomonadota</taxon>
        <taxon>Alphaproteobacteria</taxon>
        <taxon>Acetobacterales</taxon>
        <taxon>Acetobacteraceae</taxon>
    </lineage>
</organism>
<dbReference type="InterPro" id="IPR006674">
    <property type="entry name" value="HD_domain"/>
</dbReference>
<proteinExistence type="inferred from homology"/>
<dbReference type="GO" id="GO:0006203">
    <property type="term" value="P:dGTP catabolic process"/>
    <property type="evidence" value="ECO:0007669"/>
    <property type="project" value="TreeGrafter"/>
</dbReference>
<evidence type="ECO:0000256" key="2">
    <source>
        <dbReference type="HAMAP-Rule" id="MF_01212"/>
    </source>
</evidence>
<dbReference type="SUPFAM" id="SSF109604">
    <property type="entry name" value="HD-domain/PDEase-like"/>
    <property type="match status" value="1"/>
</dbReference>
<dbReference type="Gene3D" id="1.10.3210.10">
    <property type="entry name" value="Hypothetical protein af1432"/>
    <property type="match status" value="1"/>
</dbReference>
<gene>
    <name evidence="4" type="ORF">HK18_08430</name>
</gene>
<reference evidence="5" key="1">
    <citation type="submission" date="2014-06" db="EMBL/GenBank/DDBJ databases">
        <authorList>
            <person name="Winans N.J."/>
            <person name="Newell P.D."/>
            <person name="Douglas A.E."/>
        </authorList>
    </citation>
    <scope>NUCLEOTIDE SEQUENCE [LARGE SCALE GENOMIC DNA]</scope>
    <source>
        <strain evidence="5">DmL_052</strain>
    </source>
</reference>
<comment type="similarity">
    <text evidence="2">Belongs to the dGTPase family. Type 2 subfamily.</text>
</comment>
<dbReference type="AlphaFoldDB" id="A0A251ZV37"/>
<dbReference type="NCBIfam" id="TIGR01353">
    <property type="entry name" value="dGTP_triPase"/>
    <property type="match status" value="1"/>
</dbReference>